<dbReference type="EMBL" id="VYGV01000028">
    <property type="protein sequence ID" value="NWF48803.1"/>
    <property type="molecule type" value="Genomic_DNA"/>
</dbReference>
<evidence type="ECO:0000313" key="13">
    <source>
        <dbReference type="EMBL" id="NWF48803.1"/>
    </source>
</evidence>
<protein>
    <submittedName>
        <fullName evidence="13">Porin</fullName>
    </submittedName>
</protein>
<evidence type="ECO:0000256" key="2">
    <source>
        <dbReference type="ARBA" id="ARBA00011233"/>
    </source>
</evidence>
<dbReference type="PANTHER" id="PTHR34501">
    <property type="entry name" value="PROTEIN YDDL-RELATED"/>
    <property type="match status" value="1"/>
</dbReference>
<dbReference type="GO" id="GO:0015288">
    <property type="term" value="F:porin activity"/>
    <property type="evidence" value="ECO:0007669"/>
    <property type="project" value="UniProtKB-KW"/>
</dbReference>
<dbReference type="PANTHER" id="PTHR34501:SF9">
    <property type="entry name" value="MAJOR OUTER MEMBRANE PROTEIN P.IA"/>
    <property type="match status" value="1"/>
</dbReference>
<keyword evidence="14" id="KW-1185">Reference proteome</keyword>
<comment type="subunit">
    <text evidence="2">Homotrimer.</text>
</comment>
<keyword evidence="8" id="KW-0626">Porin</keyword>
<feature type="chain" id="PRO_5030594669" evidence="11">
    <location>
        <begin position="25"/>
        <end position="336"/>
    </location>
</feature>
<evidence type="ECO:0000256" key="1">
    <source>
        <dbReference type="ARBA" id="ARBA00004571"/>
    </source>
</evidence>
<keyword evidence="7" id="KW-0406">Ion transport</keyword>
<keyword evidence="6 11" id="KW-0732">Signal</keyword>
<keyword evidence="3" id="KW-0813">Transport</keyword>
<dbReference type="Pfam" id="PF13609">
    <property type="entry name" value="Porin_4"/>
    <property type="match status" value="1"/>
</dbReference>
<evidence type="ECO:0000313" key="14">
    <source>
        <dbReference type="Proteomes" id="UP000545507"/>
    </source>
</evidence>
<evidence type="ECO:0000256" key="5">
    <source>
        <dbReference type="ARBA" id="ARBA00022692"/>
    </source>
</evidence>
<evidence type="ECO:0000256" key="10">
    <source>
        <dbReference type="ARBA" id="ARBA00023237"/>
    </source>
</evidence>
<sequence length="336" mass="36325">MRDHPVKKTILLTAILGAATLAHADITHEINPTSSVSLGVWLDLGLQRVGTPDGSDWKMTSSGPPLNRVMFKGQKNFSPDLEAFAYLEHRFRPNTGDNAPGANASAPGDVQLYRHSWLGLRGASWGELRVGRMLNALQEFNGGYEPWKGGTTVANVHTGGINSGVRQNNTLYYKTPELGGLRGHLSVSDSEGNTNNATIADPTTPRALGVQYKAGAVSVAAAIDRGIQQQETRGLYGSYNFGVATLMAQWERGDSGVGTASITRRSIGAVIPAGKFTYMLGYLNQADEKKNRFGAGLEYWADSQLGFYTNVGLNRGDGWTPAQRKAQFDIGFRVKF</sequence>
<dbReference type="SUPFAM" id="SSF56935">
    <property type="entry name" value="Porins"/>
    <property type="match status" value="1"/>
</dbReference>
<evidence type="ECO:0000256" key="3">
    <source>
        <dbReference type="ARBA" id="ARBA00022448"/>
    </source>
</evidence>
<comment type="subcellular location">
    <subcellularLocation>
        <location evidence="1">Cell outer membrane</location>
        <topology evidence="1">Multi-pass membrane protein</topology>
    </subcellularLocation>
</comment>
<evidence type="ECO:0000256" key="6">
    <source>
        <dbReference type="ARBA" id="ARBA00022729"/>
    </source>
</evidence>
<dbReference type="CDD" id="cd00342">
    <property type="entry name" value="gram_neg_porins"/>
    <property type="match status" value="1"/>
</dbReference>
<dbReference type="AlphaFoldDB" id="A0A7Y8H2B1"/>
<dbReference type="Gene3D" id="2.40.160.10">
    <property type="entry name" value="Porin"/>
    <property type="match status" value="1"/>
</dbReference>
<dbReference type="GO" id="GO:0009279">
    <property type="term" value="C:cell outer membrane"/>
    <property type="evidence" value="ECO:0007669"/>
    <property type="project" value="UniProtKB-SubCell"/>
</dbReference>
<name>A0A7Y8H2B1_9BURK</name>
<comment type="caution">
    <text evidence="13">The sequence shown here is derived from an EMBL/GenBank/DDBJ whole genome shotgun (WGS) entry which is preliminary data.</text>
</comment>
<keyword evidence="10" id="KW-0998">Cell outer membrane</keyword>
<accession>A0A7Y8H2B1</accession>
<keyword evidence="9" id="KW-0472">Membrane</keyword>
<gene>
    <name evidence="13" type="ORF">F3K02_26605</name>
</gene>
<evidence type="ECO:0000256" key="4">
    <source>
        <dbReference type="ARBA" id="ARBA00022452"/>
    </source>
</evidence>
<dbReference type="InterPro" id="IPR033900">
    <property type="entry name" value="Gram_neg_porin_domain"/>
</dbReference>
<feature type="domain" description="Porin" evidence="12">
    <location>
        <begin position="12"/>
        <end position="317"/>
    </location>
</feature>
<evidence type="ECO:0000256" key="7">
    <source>
        <dbReference type="ARBA" id="ARBA00023065"/>
    </source>
</evidence>
<proteinExistence type="predicted"/>
<evidence type="ECO:0000259" key="12">
    <source>
        <dbReference type="Pfam" id="PF13609"/>
    </source>
</evidence>
<dbReference type="Proteomes" id="UP000545507">
    <property type="component" value="Unassembled WGS sequence"/>
</dbReference>
<evidence type="ECO:0000256" key="11">
    <source>
        <dbReference type="SAM" id="SignalP"/>
    </source>
</evidence>
<dbReference type="GO" id="GO:0046930">
    <property type="term" value="C:pore complex"/>
    <property type="evidence" value="ECO:0007669"/>
    <property type="project" value="UniProtKB-KW"/>
</dbReference>
<dbReference type="InterPro" id="IPR023614">
    <property type="entry name" value="Porin_dom_sf"/>
</dbReference>
<organism evidence="13 14">
    <name type="scientific">Hydrogenophaga aromaticivorans</name>
    <dbReference type="NCBI Taxonomy" id="2610898"/>
    <lineage>
        <taxon>Bacteria</taxon>
        <taxon>Pseudomonadati</taxon>
        <taxon>Pseudomonadota</taxon>
        <taxon>Betaproteobacteria</taxon>
        <taxon>Burkholderiales</taxon>
        <taxon>Comamonadaceae</taxon>
        <taxon>Hydrogenophaga</taxon>
    </lineage>
</organism>
<reference evidence="13 14" key="1">
    <citation type="submission" date="2019-09" db="EMBL/GenBank/DDBJ databases">
        <title>Hydrogenophaga aromatica sp. nov., isolated from a para-xylene-degrading enrichment culture.</title>
        <authorList>
            <person name="Tancsics A."/>
            <person name="Banerjee S."/>
        </authorList>
    </citation>
    <scope>NUCLEOTIDE SEQUENCE [LARGE SCALE GENOMIC DNA]</scope>
    <source>
        <strain evidence="13 14">D2P1</strain>
    </source>
</reference>
<keyword evidence="5" id="KW-0812">Transmembrane</keyword>
<dbReference type="GO" id="GO:0006811">
    <property type="term" value="P:monoatomic ion transport"/>
    <property type="evidence" value="ECO:0007669"/>
    <property type="project" value="UniProtKB-KW"/>
</dbReference>
<evidence type="ECO:0000256" key="9">
    <source>
        <dbReference type="ARBA" id="ARBA00023136"/>
    </source>
</evidence>
<keyword evidence="4" id="KW-1134">Transmembrane beta strand</keyword>
<dbReference type="InterPro" id="IPR050298">
    <property type="entry name" value="Gram-neg_bact_OMP"/>
</dbReference>
<evidence type="ECO:0000256" key="8">
    <source>
        <dbReference type="ARBA" id="ARBA00023114"/>
    </source>
</evidence>
<feature type="signal peptide" evidence="11">
    <location>
        <begin position="1"/>
        <end position="24"/>
    </location>
</feature>